<evidence type="ECO:0000256" key="5">
    <source>
        <dbReference type="ARBA" id="ARBA00022692"/>
    </source>
</evidence>
<reference evidence="13 14" key="1">
    <citation type="submission" date="2020-07" db="EMBL/GenBank/DDBJ databases">
        <title>Sequencing the genomes of 1000 actinobacteria strains.</title>
        <authorList>
            <person name="Klenk H.-P."/>
        </authorList>
    </citation>
    <scope>NUCLEOTIDE SEQUENCE [LARGE SCALE GENOMIC DNA]</scope>
    <source>
        <strain evidence="13 14">DSM 7487</strain>
    </source>
</reference>
<comment type="subcellular location">
    <subcellularLocation>
        <location evidence="1">Cell membrane</location>
        <topology evidence="1">Multi-pass membrane protein</topology>
    </subcellularLocation>
</comment>
<dbReference type="InterPro" id="IPR036640">
    <property type="entry name" value="ABC1_TM_sf"/>
</dbReference>
<dbReference type="PANTHER" id="PTHR43394">
    <property type="entry name" value="ATP-DEPENDENT PERMEASE MDL1, MITOCHONDRIAL"/>
    <property type="match status" value="1"/>
</dbReference>
<evidence type="ECO:0000256" key="1">
    <source>
        <dbReference type="ARBA" id="ARBA00004651"/>
    </source>
</evidence>
<gene>
    <name evidence="13" type="ORF">BJ968_003052</name>
</gene>
<dbReference type="InterPro" id="IPR003593">
    <property type="entry name" value="AAA+_ATPase"/>
</dbReference>
<dbReference type="CDD" id="cd07346">
    <property type="entry name" value="ABC_6TM_exporters"/>
    <property type="match status" value="1"/>
</dbReference>
<dbReference type="GO" id="GO:0016887">
    <property type="term" value="F:ATP hydrolysis activity"/>
    <property type="evidence" value="ECO:0007669"/>
    <property type="project" value="InterPro"/>
</dbReference>
<evidence type="ECO:0000259" key="12">
    <source>
        <dbReference type="PROSITE" id="PS50929"/>
    </source>
</evidence>
<dbReference type="AlphaFoldDB" id="A0A7Y9J1T4"/>
<evidence type="ECO:0000259" key="11">
    <source>
        <dbReference type="PROSITE" id="PS50893"/>
    </source>
</evidence>
<dbReference type="InterPro" id="IPR003439">
    <property type="entry name" value="ABC_transporter-like_ATP-bd"/>
</dbReference>
<feature type="region of interest" description="Disordered" evidence="10">
    <location>
        <begin position="1"/>
        <end position="22"/>
    </location>
</feature>
<dbReference type="SUPFAM" id="SSF90123">
    <property type="entry name" value="ABC transporter transmembrane region"/>
    <property type="match status" value="1"/>
</dbReference>
<keyword evidence="2" id="KW-0813">Transport</keyword>
<dbReference type="Pfam" id="PF00664">
    <property type="entry name" value="ABC_membrane"/>
    <property type="match status" value="1"/>
</dbReference>
<keyword evidence="6" id="KW-0547">Nucleotide-binding</keyword>
<evidence type="ECO:0000256" key="10">
    <source>
        <dbReference type="SAM" id="MobiDB-lite"/>
    </source>
</evidence>
<keyword evidence="3" id="KW-1003">Cell membrane</keyword>
<organism evidence="13 14">
    <name type="scientific">Kineococcus aurantiacus</name>
    <dbReference type="NCBI Taxonomy" id="37633"/>
    <lineage>
        <taxon>Bacteria</taxon>
        <taxon>Bacillati</taxon>
        <taxon>Actinomycetota</taxon>
        <taxon>Actinomycetes</taxon>
        <taxon>Kineosporiales</taxon>
        <taxon>Kineosporiaceae</taxon>
        <taxon>Kineococcus</taxon>
    </lineage>
</organism>
<keyword evidence="8" id="KW-1133">Transmembrane helix</keyword>
<evidence type="ECO:0000256" key="8">
    <source>
        <dbReference type="ARBA" id="ARBA00022989"/>
    </source>
</evidence>
<evidence type="ECO:0000313" key="14">
    <source>
        <dbReference type="Proteomes" id="UP000521922"/>
    </source>
</evidence>
<dbReference type="InterPro" id="IPR039421">
    <property type="entry name" value="Type_1_exporter"/>
</dbReference>
<dbReference type="GO" id="GO:0005524">
    <property type="term" value="F:ATP binding"/>
    <property type="evidence" value="ECO:0007669"/>
    <property type="project" value="UniProtKB-KW"/>
</dbReference>
<feature type="domain" description="ABC transmembrane type-1" evidence="12">
    <location>
        <begin position="45"/>
        <end position="323"/>
    </location>
</feature>
<dbReference type="InterPro" id="IPR027417">
    <property type="entry name" value="P-loop_NTPase"/>
</dbReference>
<dbReference type="Pfam" id="PF00005">
    <property type="entry name" value="ABC_tran"/>
    <property type="match status" value="1"/>
</dbReference>
<keyword evidence="5" id="KW-0812">Transmembrane</keyword>
<dbReference type="Proteomes" id="UP000521922">
    <property type="component" value="Unassembled WGS sequence"/>
</dbReference>
<dbReference type="Gene3D" id="1.20.1560.10">
    <property type="entry name" value="ABC transporter type 1, transmembrane domain"/>
    <property type="match status" value="1"/>
</dbReference>
<dbReference type="PROSITE" id="PS50929">
    <property type="entry name" value="ABC_TM1F"/>
    <property type="match status" value="1"/>
</dbReference>
<evidence type="ECO:0000256" key="7">
    <source>
        <dbReference type="ARBA" id="ARBA00022840"/>
    </source>
</evidence>
<evidence type="ECO:0000256" key="2">
    <source>
        <dbReference type="ARBA" id="ARBA00022448"/>
    </source>
</evidence>
<keyword evidence="14" id="KW-1185">Reference proteome</keyword>
<evidence type="ECO:0000313" key="13">
    <source>
        <dbReference type="EMBL" id="NYD23512.1"/>
    </source>
</evidence>
<evidence type="ECO:0000256" key="9">
    <source>
        <dbReference type="ARBA" id="ARBA00023136"/>
    </source>
</evidence>
<dbReference type="RefSeq" id="WP_179753290.1">
    <property type="nucleotide sequence ID" value="NZ_BAAAGN010000029.1"/>
</dbReference>
<dbReference type="Gene3D" id="3.40.50.300">
    <property type="entry name" value="P-loop containing nucleotide triphosphate hydrolases"/>
    <property type="match status" value="1"/>
</dbReference>
<dbReference type="EMBL" id="JACCBB010000001">
    <property type="protein sequence ID" value="NYD23512.1"/>
    <property type="molecule type" value="Genomic_DNA"/>
</dbReference>
<dbReference type="GO" id="GO:0005886">
    <property type="term" value="C:plasma membrane"/>
    <property type="evidence" value="ECO:0007669"/>
    <property type="project" value="UniProtKB-SubCell"/>
</dbReference>
<evidence type="ECO:0000256" key="6">
    <source>
        <dbReference type="ARBA" id="ARBA00022741"/>
    </source>
</evidence>
<keyword evidence="9" id="KW-0472">Membrane</keyword>
<dbReference type="SMART" id="SM00382">
    <property type="entry name" value="AAA"/>
    <property type="match status" value="1"/>
</dbReference>
<sequence>MSAPAPLTAPGTPTGTPTGALPVAPGRRSAAVLWRTARAHPGELAAALTTTVLSSAGTVALPLLLGRAVDVVRAGDGLTPLLVQLSVVAVLTALTTALARRDAERLGASVAADLRERVVDRSLRMDPRVLERAGSGDVASRVTEDVELFTSSVQLAANVLTSVVTVALSAVGFLSLDWRLALAFCAVFPVHVASLRWYLPKAGPLYATERAVAAQRSQVFLQSLHGASTVHAYRMAPLQGERVRAASRRTVGASRAALRVFARFSMSMNAAEAVGLSALLATGFWLVRADAVTVGAVTAAALLFHRLFGPLGVLLLSFDEVSRAAAALNRLVGVVDLPEDPAPDPAVLARAPRSRVGVRVRGLTHRYSDDPTAAPVLRGIDLDVPAGTSLAVVGESGAGKTTLAAIVGGVFPPTGGTVELVGEPDGEPVALADLDAGSVRERVGVIAQESHVFTGTLRDDLTLARPGATDEDVHAALRVVGGDDWVSALPDGLGTRVGPGELALSPARAQQLALARLVLRDPPVVVLDEATAEAGSAGARDLELSAAALVRGRTALVVAHRLSQAAACDRIAVVAGGRIAELGTHAELLRSGGRYARLWDTWSRPAQAPQAAADT</sequence>
<proteinExistence type="predicted"/>
<evidence type="ECO:0000256" key="3">
    <source>
        <dbReference type="ARBA" id="ARBA00022475"/>
    </source>
</evidence>
<name>A0A7Y9J1T4_9ACTN</name>
<evidence type="ECO:0000256" key="4">
    <source>
        <dbReference type="ARBA" id="ARBA00022519"/>
    </source>
</evidence>
<dbReference type="GO" id="GO:0015421">
    <property type="term" value="F:ABC-type oligopeptide transporter activity"/>
    <property type="evidence" value="ECO:0007669"/>
    <property type="project" value="TreeGrafter"/>
</dbReference>
<protein>
    <submittedName>
        <fullName evidence="13">ATP-binding cassette subfamily C protein</fullName>
    </submittedName>
</protein>
<dbReference type="PROSITE" id="PS50893">
    <property type="entry name" value="ABC_TRANSPORTER_2"/>
    <property type="match status" value="1"/>
</dbReference>
<accession>A0A7Y9J1T4</accession>
<dbReference type="SUPFAM" id="SSF52540">
    <property type="entry name" value="P-loop containing nucleoside triphosphate hydrolases"/>
    <property type="match status" value="1"/>
</dbReference>
<keyword evidence="7 13" id="KW-0067">ATP-binding</keyword>
<dbReference type="FunFam" id="3.40.50.300:FF:001001">
    <property type="entry name" value="Multidrug ABC transporter ATP-binding protein"/>
    <property type="match status" value="1"/>
</dbReference>
<feature type="domain" description="ABC transporter" evidence="11">
    <location>
        <begin position="358"/>
        <end position="601"/>
    </location>
</feature>
<keyword evidence="4" id="KW-0997">Cell inner membrane</keyword>
<dbReference type="PANTHER" id="PTHR43394:SF1">
    <property type="entry name" value="ATP-BINDING CASSETTE SUB-FAMILY B MEMBER 10, MITOCHONDRIAL"/>
    <property type="match status" value="1"/>
</dbReference>
<comment type="caution">
    <text evidence="13">The sequence shown here is derived from an EMBL/GenBank/DDBJ whole genome shotgun (WGS) entry which is preliminary data.</text>
</comment>
<dbReference type="InterPro" id="IPR011527">
    <property type="entry name" value="ABC1_TM_dom"/>
</dbReference>